<feature type="domain" description="CARDB" evidence="1">
    <location>
        <begin position="442"/>
        <end position="553"/>
    </location>
</feature>
<feature type="domain" description="CARDB" evidence="1">
    <location>
        <begin position="194"/>
        <end position="302"/>
    </location>
</feature>
<evidence type="ECO:0000259" key="2">
    <source>
        <dbReference type="Pfam" id="PF13860"/>
    </source>
</evidence>
<evidence type="ECO:0000313" key="4">
    <source>
        <dbReference type="Proteomes" id="UP001593833"/>
    </source>
</evidence>
<proteinExistence type="predicted"/>
<gene>
    <name evidence="3" type="ORF">ACFL6M_05605</name>
</gene>
<accession>A0ABV6YL55</accession>
<keyword evidence="4" id="KW-1185">Reference proteome</keyword>
<dbReference type="InterPro" id="IPR025965">
    <property type="entry name" value="FlgD/Vpr_Ig-like"/>
</dbReference>
<dbReference type="EMBL" id="JBHPKH010000068">
    <property type="protein sequence ID" value="MFC1573057.1"/>
    <property type="molecule type" value="Genomic_DNA"/>
</dbReference>
<reference evidence="3 4" key="1">
    <citation type="submission" date="2024-09" db="EMBL/GenBank/DDBJ databases">
        <authorList>
            <person name="D'Angelo T."/>
        </authorList>
    </citation>
    <scope>NUCLEOTIDE SEQUENCE [LARGE SCALE GENOMIC DNA]</scope>
    <source>
        <strain evidence="3">SAG AM-320-E07</strain>
    </source>
</reference>
<organism evidence="3 4">
    <name type="scientific">Eiseniibacteriota bacterium</name>
    <dbReference type="NCBI Taxonomy" id="2212470"/>
    <lineage>
        <taxon>Bacteria</taxon>
        <taxon>Candidatus Eiseniibacteriota</taxon>
    </lineage>
</organism>
<dbReference type="NCBIfam" id="TIGR04183">
    <property type="entry name" value="Por_Secre_tail"/>
    <property type="match status" value="1"/>
</dbReference>
<sequence length="783" mass="87080">SVSNSTDEGADSLTVWIYVDGDVHYEHYIAFLNAGEVYELPGISDVGFYTVGWHLIKGQLDPYGSGPSIPAYAWPDQPDAVAAVIYFSDNSPLTNQEIGITGLIRNMGGVPFGGDSLGVAFYDSLEEVISEIWYGDVLVPLPCGGSTAAILEHGFSPAGDHIIRMFADPDSEYVEWDETNNTLDRLLPVRDPRPDFVVTYDGVTAEDPLASPGDSISFLAEIWNLGETSYEDTVLVRFKMDDSALTPLNLFPDGIPMDSARVCTSAAYWSGEWATEPDSHMLRVKVDPADEIPEINEFNNSAECRVPVDFEVRPIDACEMFQDTRDPDCDRILEWHEVQLHARVWNLGCFPAHDSIAVRFYDIFGSPPVTTHIASAWIEGLEDHKDEASVHVDHQFIERGLHEVLVWVDEDSTWDGNVRWAEYTRTNNTFSRQVWVVGEYPDITLNSEHINPSLLTPGIGDSVTVTATVFNTGLAVADSFDVCFNIDSTSLGDPVVIPFLGYNPDGHPPNYVSLEADSIWVIDESDCGPHAIWIITDCDSALVEMDEDNNEATRIILVCEDVPDLYVPQREFTVTPIGQFDVGVEPATGHSFWLEAVVHNSGGRAAAATAAFEYKIPREDWRFIGNEPIYVTAQGQDSVRTLWEAPVDECQLRVTISGTEPPELNYANNTTIVNFKSGEIVEMDTPDIEAPRLTMLYQNAPNPFRPSTTIRFDLPDTRKVSLKIYDVQGRLVRTLMDSRLPGGQYALRWDGKSDSRYMVGAGVYFCRMVAGGYERTLKMVQIK</sequence>
<dbReference type="Gene3D" id="2.60.40.10">
    <property type="entry name" value="Immunoglobulins"/>
    <property type="match status" value="3"/>
</dbReference>
<evidence type="ECO:0000259" key="1">
    <source>
        <dbReference type="Pfam" id="PF07705"/>
    </source>
</evidence>
<dbReference type="Gene3D" id="2.60.40.4070">
    <property type="match status" value="1"/>
</dbReference>
<dbReference type="Pfam" id="PF13860">
    <property type="entry name" value="FlgD_ig"/>
    <property type="match status" value="1"/>
</dbReference>
<feature type="non-terminal residue" evidence="3">
    <location>
        <position position="1"/>
    </location>
</feature>
<protein>
    <submittedName>
        <fullName evidence="3">CARDB domain-containing protein</fullName>
    </submittedName>
</protein>
<name>A0ABV6YL55_UNCEI</name>
<feature type="domain" description="FlgD/Vpr Ig-like" evidence="2">
    <location>
        <begin position="710"/>
        <end position="770"/>
    </location>
</feature>
<dbReference type="Pfam" id="PF07705">
    <property type="entry name" value="CARDB"/>
    <property type="match status" value="2"/>
</dbReference>
<evidence type="ECO:0000313" key="3">
    <source>
        <dbReference type="EMBL" id="MFC1573057.1"/>
    </source>
</evidence>
<dbReference type="InterPro" id="IPR026444">
    <property type="entry name" value="Secre_tail"/>
</dbReference>
<dbReference type="Proteomes" id="UP001593833">
    <property type="component" value="Unassembled WGS sequence"/>
</dbReference>
<dbReference type="InterPro" id="IPR013783">
    <property type="entry name" value="Ig-like_fold"/>
</dbReference>
<comment type="caution">
    <text evidence="3">The sequence shown here is derived from an EMBL/GenBank/DDBJ whole genome shotgun (WGS) entry which is preliminary data.</text>
</comment>
<dbReference type="InterPro" id="IPR011635">
    <property type="entry name" value="CARDB"/>
</dbReference>